<accession>A0ABS9AUX0</accession>
<evidence type="ECO:0000313" key="1">
    <source>
        <dbReference type="EMBL" id="MCE8025494.1"/>
    </source>
</evidence>
<comment type="caution">
    <text evidence="1">The sequence shown here is derived from an EMBL/GenBank/DDBJ whole genome shotgun (WGS) entry which is preliminary data.</text>
</comment>
<dbReference type="Proteomes" id="UP001320272">
    <property type="component" value="Unassembled WGS sequence"/>
</dbReference>
<evidence type="ECO:0008006" key="3">
    <source>
        <dbReference type="Google" id="ProtNLM"/>
    </source>
</evidence>
<protein>
    <recommendedName>
        <fullName evidence="3">DUF4435 domain-containing protein</fullName>
    </recommendedName>
</protein>
<reference evidence="1 2" key="1">
    <citation type="journal article" date="2021" name="Front. Microbiol.">
        <title>Aerobic Denitrification and Heterotrophic Sulfur Oxidation in the Genus Halomonas Revealed by Six Novel Species Characterizations and Genome-Based Analysis.</title>
        <authorList>
            <person name="Wang L."/>
            <person name="Shao Z."/>
        </authorList>
    </citation>
    <scope>NUCLEOTIDE SEQUENCE [LARGE SCALE GENOMIC DNA]</scope>
    <source>
        <strain evidence="1 2">MCCC 1A11058</strain>
    </source>
</reference>
<dbReference type="InterPro" id="IPR043733">
    <property type="entry name" value="DUF5677"/>
</dbReference>
<name>A0ABS9AUX0_9GAMM</name>
<dbReference type="EMBL" id="JABFTV010000008">
    <property type="protein sequence ID" value="MCE8025494.1"/>
    <property type="molecule type" value="Genomic_DNA"/>
</dbReference>
<dbReference type="Pfam" id="PF18928">
    <property type="entry name" value="DUF5677"/>
    <property type="match status" value="1"/>
</dbReference>
<evidence type="ECO:0000313" key="2">
    <source>
        <dbReference type="Proteomes" id="UP001320272"/>
    </source>
</evidence>
<keyword evidence="2" id="KW-1185">Reference proteome</keyword>
<proteinExistence type="predicted"/>
<sequence>MDCLLKKLNNIAKEMEAAGQEIYPKLEGDMRDDFHFMCKLFSKRQLSHLRSLVVLEGSDDAILIARSMLEGSLYLSYSFKNSEMCRRWRLYCVVVDIQRFEKSDEAVPQDVRNQLEFFKPVVDGLFKKENGEYHRNWHGGKSIKEISRLVDEQYIYLYETYYSPMSEYHHWGTAAFGKRYRLEGNEVIETNAEEAKLERANALCMALSSIFSTFKISVKVLSGDSECLEKINILANKLKSLEGAVTREINITSQSARA</sequence>
<gene>
    <name evidence="1" type="ORF">HOP59_15285</name>
</gene>
<dbReference type="RefSeq" id="WP_234254539.1">
    <property type="nucleotide sequence ID" value="NZ_JABFTV010000008.1"/>
</dbReference>
<organism evidence="1 2">
    <name type="scientific">Billgrantia aerodenitrificans</name>
    <dbReference type="NCBI Taxonomy" id="2733483"/>
    <lineage>
        <taxon>Bacteria</taxon>
        <taxon>Pseudomonadati</taxon>
        <taxon>Pseudomonadota</taxon>
        <taxon>Gammaproteobacteria</taxon>
        <taxon>Oceanospirillales</taxon>
        <taxon>Halomonadaceae</taxon>
        <taxon>Billgrantia</taxon>
    </lineage>
</organism>